<evidence type="ECO:0000256" key="2">
    <source>
        <dbReference type="ARBA" id="ARBA00009026"/>
    </source>
</evidence>
<dbReference type="Pfam" id="PF18441">
    <property type="entry name" value="Hen1_Lam_C"/>
    <property type="match status" value="1"/>
</dbReference>
<organism evidence="15 16">
    <name type="scientific">Amborella trichopoda</name>
    <dbReference type="NCBI Taxonomy" id="13333"/>
    <lineage>
        <taxon>Eukaryota</taxon>
        <taxon>Viridiplantae</taxon>
        <taxon>Streptophyta</taxon>
        <taxon>Embryophyta</taxon>
        <taxon>Tracheophyta</taxon>
        <taxon>Spermatophyta</taxon>
        <taxon>Magnoliopsida</taxon>
        <taxon>Amborellales</taxon>
        <taxon>Amborellaceae</taxon>
        <taxon>Amborella</taxon>
    </lineage>
</organism>
<dbReference type="GO" id="GO:0005737">
    <property type="term" value="C:cytoplasm"/>
    <property type="evidence" value="ECO:0000318"/>
    <property type="project" value="GO_Central"/>
</dbReference>
<dbReference type="eggNOG" id="KOG1045">
    <property type="taxonomic scope" value="Eukaryota"/>
</dbReference>
<dbReference type="AlphaFoldDB" id="W1NUH0"/>
<dbReference type="InterPro" id="IPR040870">
    <property type="entry name" value="HEN1_dsRBD2"/>
</dbReference>
<dbReference type="GO" id="GO:0034587">
    <property type="term" value="P:piRNA processing"/>
    <property type="evidence" value="ECO:0000318"/>
    <property type="project" value="GO_Central"/>
</dbReference>
<evidence type="ECO:0000256" key="5">
    <source>
        <dbReference type="ARBA" id="ARBA00022679"/>
    </source>
</evidence>
<dbReference type="InterPro" id="IPR040813">
    <property type="entry name" value="Hen1_Lam_C"/>
</dbReference>
<proteinExistence type="inferred from homology"/>
<accession>W1NUH0</accession>
<protein>
    <recommendedName>
        <fullName evidence="3">Small RNA 2'-O-methyltransferase</fullName>
        <ecNumber evidence="11">2.1.1.386</ecNumber>
    </recommendedName>
</protein>
<dbReference type="GO" id="GO:0003723">
    <property type="term" value="F:RNA binding"/>
    <property type="evidence" value="ECO:0007669"/>
    <property type="project" value="UniProtKB-KW"/>
</dbReference>
<comment type="catalytic activity">
    <reaction evidence="12">
        <text>small RNA 3'-end nucleotide + S-adenosyl-L-methionine = small RNA 3'-end 2'-O-methylnucleotide + S-adenosyl-L-homocysteine + H(+)</text>
        <dbReference type="Rhea" id="RHEA:37887"/>
        <dbReference type="Rhea" id="RHEA-COMP:10415"/>
        <dbReference type="Rhea" id="RHEA-COMP:10416"/>
        <dbReference type="ChEBI" id="CHEBI:15378"/>
        <dbReference type="ChEBI" id="CHEBI:57856"/>
        <dbReference type="ChEBI" id="CHEBI:59789"/>
        <dbReference type="ChEBI" id="CHEBI:74896"/>
        <dbReference type="ChEBI" id="CHEBI:74898"/>
        <dbReference type="EC" id="2.1.1.386"/>
    </reaction>
</comment>
<evidence type="ECO:0000259" key="13">
    <source>
        <dbReference type="Pfam" id="PF17842"/>
    </source>
</evidence>
<dbReference type="GO" id="GO:0001510">
    <property type="term" value="P:RNA methylation"/>
    <property type="evidence" value="ECO:0007669"/>
    <property type="project" value="InterPro"/>
</dbReference>
<dbReference type="GO" id="GO:0005634">
    <property type="term" value="C:nucleus"/>
    <property type="evidence" value="ECO:0000318"/>
    <property type="project" value="GO_Central"/>
</dbReference>
<dbReference type="GO" id="GO:0046872">
    <property type="term" value="F:metal ion binding"/>
    <property type="evidence" value="ECO:0007669"/>
    <property type="project" value="UniProtKB-KW"/>
</dbReference>
<dbReference type="GO" id="GO:0008173">
    <property type="term" value="F:RNA methyltransferase activity"/>
    <property type="evidence" value="ECO:0000318"/>
    <property type="project" value="GO_Central"/>
</dbReference>
<evidence type="ECO:0000256" key="4">
    <source>
        <dbReference type="ARBA" id="ARBA00022603"/>
    </source>
</evidence>
<comment type="cofactor">
    <cofactor evidence="1">
        <name>Mg(2+)</name>
        <dbReference type="ChEBI" id="CHEBI:18420"/>
    </cofactor>
</comment>
<evidence type="ECO:0000259" key="14">
    <source>
        <dbReference type="Pfam" id="PF18441"/>
    </source>
</evidence>
<dbReference type="GO" id="GO:0090486">
    <property type="term" value="F:small RNA 2'-O-methyltransferase activity"/>
    <property type="evidence" value="ECO:0007669"/>
    <property type="project" value="UniProtKB-EC"/>
</dbReference>
<keyword evidence="4" id="KW-0489">Methyltransferase</keyword>
<dbReference type="SUPFAM" id="SSF53335">
    <property type="entry name" value="S-adenosyl-L-methionine-dependent methyltransferases"/>
    <property type="match status" value="1"/>
</dbReference>
<dbReference type="PANTHER" id="PTHR21404">
    <property type="entry name" value="HEN1"/>
    <property type="match status" value="1"/>
</dbReference>
<evidence type="ECO:0000256" key="1">
    <source>
        <dbReference type="ARBA" id="ARBA00001946"/>
    </source>
</evidence>
<dbReference type="GO" id="GO:0030422">
    <property type="term" value="P:siRNA processing"/>
    <property type="evidence" value="ECO:0000318"/>
    <property type="project" value="GO_Central"/>
</dbReference>
<evidence type="ECO:0000256" key="9">
    <source>
        <dbReference type="ARBA" id="ARBA00022884"/>
    </source>
</evidence>
<keyword evidence="10" id="KW-0943">RNA-mediated gene silencing</keyword>
<comment type="similarity">
    <text evidence="2">Belongs to the methyltransferase superfamily. HEN1 family.</text>
</comment>
<dbReference type="OMA" id="ELLWEWP"/>
<evidence type="ECO:0000313" key="15">
    <source>
        <dbReference type="EMBL" id="ERM99227.1"/>
    </source>
</evidence>
<feature type="domain" description="HEN1 double-stranded RNA binding" evidence="13">
    <location>
        <begin position="245"/>
        <end position="297"/>
    </location>
</feature>
<dbReference type="Proteomes" id="UP000017836">
    <property type="component" value="Unassembled WGS sequence"/>
</dbReference>
<dbReference type="GO" id="GO:0008171">
    <property type="term" value="F:O-methyltransferase activity"/>
    <property type="evidence" value="ECO:0000318"/>
    <property type="project" value="GO_Central"/>
</dbReference>
<evidence type="ECO:0000256" key="7">
    <source>
        <dbReference type="ARBA" id="ARBA00022723"/>
    </source>
</evidence>
<keyword evidence="16" id="KW-1185">Reference proteome</keyword>
<dbReference type="PANTHER" id="PTHR21404:SF3">
    <property type="entry name" value="SMALL RNA 2'-O-METHYLTRANSFERASE"/>
    <property type="match status" value="1"/>
</dbReference>
<keyword evidence="9" id="KW-0694">RNA-binding</keyword>
<feature type="domain" description="Small RNA 2'-O-methyltransferase Hen1 La-motif C-terminal" evidence="14">
    <location>
        <begin position="108"/>
        <end position="243"/>
    </location>
</feature>
<feature type="domain" description="HEN1 double-stranded RNA binding" evidence="13">
    <location>
        <begin position="315"/>
        <end position="364"/>
    </location>
</feature>
<evidence type="ECO:0000256" key="6">
    <source>
        <dbReference type="ARBA" id="ARBA00022691"/>
    </source>
</evidence>
<dbReference type="InterPro" id="IPR026610">
    <property type="entry name" value="Hen1"/>
</dbReference>
<dbReference type="Gramene" id="ERM99227">
    <property type="protein sequence ID" value="ERM99227"/>
    <property type="gene ID" value="AMTR_s00092p00120100"/>
</dbReference>
<dbReference type="Gene3D" id="3.40.50.150">
    <property type="entry name" value="Vaccinia Virus protein VP39"/>
    <property type="match status" value="2"/>
</dbReference>
<keyword evidence="5" id="KW-0808">Transferase</keyword>
<gene>
    <name evidence="15" type="ORF">AMTR_s00092p00120100</name>
</gene>
<dbReference type="EC" id="2.1.1.386" evidence="11"/>
<evidence type="ECO:0000256" key="11">
    <source>
        <dbReference type="ARBA" id="ARBA00035025"/>
    </source>
</evidence>
<dbReference type="InterPro" id="IPR029063">
    <property type="entry name" value="SAM-dependent_MTases_sf"/>
</dbReference>
<evidence type="ECO:0000256" key="3">
    <source>
        <dbReference type="ARBA" id="ARBA00021330"/>
    </source>
</evidence>
<sequence length="788" mass="87942">MAKFLLSPNPLVNHFGQAIQREGCRNGFIPASVLPTCDSKMINLCKSINPRAVSDPFLTVALIMKAAKLSDSICASDRELWIWRQNPYSSEVKERLANKHLEHIESCQLEAVHIPCSLDQPVEPFLLQIHQNEYYMDVIAQKLNVEDATRVLISRPVGKASSEIRVYFTAPDIPIFLGDPSLEVTPTIKDGLEMTLNARASYFSSQVVYGDAVVVSTGYTWRSTGLFHENFLLCSYYRMLLSKLPDGSYKLSRDSIILSELPASYTTRSNWRGTSPRDLLTTFCHQHRLSDPIINTTNLDGCVGDANSEEPCEESLGKVLYKCAIKILSKEEDILIECFPDVSYRRQHDAIQNAALKVLTWLNWCLKNLDLPIEKMVSLLDARDIRVSLQSITKEFALCGLIYGGNCTLKKLKSLRPFSIEGRLGTKLVDEIVLLGIEGADSGASPTVGSLVCISYSVILVGEHLEEPFEIERKDEFELEIGVGAIEHQLETSLTQMSVNQTAQLRGNLPSMDLILAAAGDAAETLPRMLSGTCSAEYTLRLLQVSEPYEDRIEQAFFTPSLSKQRMEFALHHIKELDATTLVDFGCGSGGLFDGLFDHTTVLEKVVGVDLSRRGLTRAAKVIEHMEEDQAQVFGDLCLGSFCPQTLIVSTPNHEYNPILQRAATPDLKSPECPKGLSERDNVTLPCMSSECPKELEEGETFTLSCKFRNFDHKFEWTRKQFSEWATKLALRHGYSVEFSGVGGSADIEPGFASQIAVFKREKSDISQNGARSNRSEPYNVLWEWKAD</sequence>
<keyword evidence="6" id="KW-0949">S-adenosyl-L-methionine</keyword>
<name>W1NUH0_AMBTC</name>
<evidence type="ECO:0000256" key="10">
    <source>
        <dbReference type="ARBA" id="ARBA00023158"/>
    </source>
</evidence>
<reference evidence="16" key="1">
    <citation type="journal article" date="2013" name="Science">
        <title>The Amborella genome and the evolution of flowering plants.</title>
        <authorList>
            <consortium name="Amborella Genome Project"/>
        </authorList>
    </citation>
    <scope>NUCLEOTIDE SEQUENCE [LARGE SCALE GENOMIC DNA]</scope>
</reference>
<keyword evidence="8" id="KW-0460">Magnesium</keyword>
<evidence type="ECO:0000313" key="16">
    <source>
        <dbReference type="Proteomes" id="UP000017836"/>
    </source>
</evidence>
<evidence type="ECO:0000256" key="8">
    <source>
        <dbReference type="ARBA" id="ARBA00022842"/>
    </source>
</evidence>
<dbReference type="HOGENOM" id="CLU_001342_0_0_1"/>
<dbReference type="EMBL" id="KI395040">
    <property type="protein sequence ID" value="ERM99227.1"/>
    <property type="molecule type" value="Genomic_DNA"/>
</dbReference>
<dbReference type="Pfam" id="PF21224">
    <property type="entry name" value="Hen1_LCD"/>
    <property type="match status" value="1"/>
</dbReference>
<dbReference type="STRING" id="13333.W1NUH0"/>
<keyword evidence="7" id="KW-0479">Metal-binding</keyword>
<dbReference type="Pfam" id="PF17842">
    <property type="entry name" value="dsRBD2"/>
    <property type="match status" value="2"/>
</dbReference>
<evidence type="ECO:0000256" key="12">
    <source>
        <dbReference type="ARBA" id="ARBA00048418"/>
    </source>
</evidence>